<keyword evidence="1" id="KW-0732">Signal</keyword>
<dbReference type="Pfam" id="PF09968">
    <property type="entry name" value="DUF2202"/>
    <property type="match status" value="1"/>
</dbReference>
<keyword evidence="4" id="KW-1185">Reference proteome</keyword>
<dbReference type="AlphaFoldDB" id="A0A7Y8GRP4"/>
<dbReference type="RefSeq" id="WP_177131877.1">
    <property type="nucleotide sequence ID" value="NZ_VYGV01000001.1"/>
</dbReference>
<sequence>MSHLTITRFSAILLASLALVACGGGTDDDLDKRGTPTSVNATLATLPIEALSQAEIDSLLYMREEEKLAGDVYTRMDALWGRSVPVFSNITASEATHTEAVRQLLQRYSLPDPAAGNTVGVFQNPDLQALYNQLVADGSVSLIDALKVGVHIEELDMVDINTHLARVDNQDIRRVYESLLQGSRNHLRAYYQTLLNQGGSYTPQYLSQAEFDAIVNSAMERG</sequence>
<name>A0A7Y8GRP4_9BURK</name>
<dbReference type="CDD" id="cd01048">
    <property type="entry name" value="Ferritin_like_AB2"/>
    <property type="match status" value="1"/>
</dbReference>
<feature type="domain" description="DUF2202" evidence="2">
    <location>
        <begin position="55"/>
        <end position="217"/>
    </location>
</feature>
<dbReference type="Gene3D" id="1.20.1260.10">
    <property type="match status" value="1"/>
</dbReference>
<organism evidence="3 4">
    <name type="scientific">Hydrogenophaga aromaticivorans</name>
    <dbReference type="NCBI Taxonomy" id="2610898"/>
    <lineage>
        <taxon>Bacteria</taxon>
        <taxon>Pseudomonadati</taxon>
        <taxon>Pseudomonadota</taxon>
        <taxon>Betaproteobacteria</taxon>
        <taxon>Burkholderiales</taxon>
        <taxon>Comamonadaceae</taxon>
        <taxon>Hydrogenophaga</taxon>
    </lineage>
</organism>
<gene>
    <name evidence="3" type="ORF">F3K02_00035</name>
</gene>
<dbReference type="InterPro" id="IPR019243">
    <property type="entry name" value="DUF2202"/>
</dbReference>
<dbReference type="Proteomes" id="UP000545507">
    <property type="component" value="Unassembled WGS sequence"/>
</dbReference>
<reference evidence="3 4" key="1">
    <citation type="submission" date="2019-09" db="EMBL/GenBank/DDBJ databases">
        <title>Hydrogenophaga aromatica sp. nov., isolated from a para-xylene-degrading enrichment culture.</title>
        <authorList>
            <person name="Tancsics A."/>
            <person name="Banerjee S."/>
        </authorList>
    </citation>
    <scope>NUCLEOTIDE SEQUENCE [LARGE SCALE GENOMIC DNA]</scope>
    <source>
        <strain evidence="3 4">D2P1</strain>
    </source>
</reference>
<dbReference type="InterPro" id="IPR009078">
    <property type="entry name" value="Ferritin-like_SF"/>
</dbReference>
<feature type="chain" id="PRO_5030683023" evidence="1">
    <location>
        <begin position="22"/>
        <end position="222"/>
    </location>
</feature>
<evidence type="ECO:0000313" key="3">
    <source>
        <dbReference type="EMBL" id="NWF43655.1"/>
    </source>
</evidence>
<feature type="signal peptide" evidence="1">
    <location>
        <begin position="1"/>
        <end position="21"/>
    </location>
</feature>
<evidence type="ECO:0000313" key="4">
    <source>
        <dbReference type="Proteomes" id="UP000545507"/>
    </source>
</evidence>
<proteinExistence type="predicted"/>
<accession>A0A7Y8GRP4</accession>
<evidence type="ECO:0000256" key="1">
    <source>
        <dbReference type="SAM" id="SignalP"/>
    </source>
</evidence>
<protein>
    <submittedName>
        <fullName evidence="3">DUF2202 domain-containing protein</fullName>
    </submittedName>
</protein>
<dbReference type="EMBL" id="VYGV01000001">
    <property type="protein sequence ID" value="NWF43655.1"/>
    <property type="molecule type" value="Genomic_DNA"/>
</dbReference>
<dbReference type="SUPFAM" id="SSF47240">
    <property type="entry name" value="Ferritin-like"/>
    <property type="match status" value="1"/>
</dbReference>
<comment type="caution">
    <text evidence="3">The sequence shown here is derived from an EMBL/GenBank/DDBJ whole genome shotgun (WGS) entry which is preliminary data.</text>
</comment>
<evidence type="ECO:0000259" key="2">
    <source>
        <dbReference type="Pfam" id="PF09968"/>
    </source>
</evidence>
<dbReference type="InterPro" id="IPR012347">
    <property type="entry name" value="Ferritin-like"/>
</dbReference>